<sequence>MRQIKPQAPTLVGGGFIPSQGETMSLYDQLFKLYITVKDPKVVRYRRHPCQLRIVGKARHMWGNESKLDPGSQSTETIEKLIARYYID</sequence>
<proteinExistence type="predicted"/>
<keyword evidence="2" id="KW-1185">Reference proteome</keyword>
<dbReference type="EMBL" id="EU197055">
    <property type="protein sequence ID" value="ABY63248.1"/>
    <property type="molecule type" value="Genomic_DNA"/>
</dbReference>
<name>B3FJT3_BP201</name>
<reference evidence="1 2" key="1">
    <citation type="journal article" date="2008" name="Virology">
        <title>Characterization of Pseudomonas chlororaphis myovirus 201varphi2-1 via genomic sequencing, mass spectrometry, and electron microscopy.</title>
        <authorList>
            <person name="Thomas J.A."/>
            <person name="Rolando M.R."/>
            <person name="Carroll C.A."/>
            <person name="Shen P.S."/>
            <person name="Belnap D.M."/>
            <person name="Weintraub S.T."/>
            <person name="Serwer P."/>
            <person name="Hardies S.C."/>
        </authorList>
    </citation>
    <scope>NUCLEOTIDE SEQUENCE</scope>
</reference>
<accession>B3FJT3</accession>
<organism evidence="1 2">
    <name type="scientific">Pseudomonas phage 201phi2-1</name>
    <name type="common">Pseudomonas chlororaphis phage 201phi2-1</name>
    <dbReference type="NCBI Taxonomy" id="198110"/>
    <lineage>
        <taxon>Viruses</taxon>
        <taxon>Duplodnaviria</taxon>
        <taxon>Heunggongvirae</taxon>
        <taxon>Uroviricota</taxon>
        <taxon>Caudoviricetes</taxon>
        <taxon>Chimalliviridae</taxon>
        <taxon>Serwervirus</taxon>
        <taxon>Serwervirus 201phi21</taxon>
    </lineage>
</organism>
<dbReference type="KEGG" id="vg:6372306"/>
<evidence type="ECO:0000313" key="2">
    <source>
        <dbReference type="Proteomes" id="UP000002421"/>
    </source>
</evidence>
<evidence type="ECO:0000313" key="1">
    <source>
        <dbReference type="EMBL" id="ABY63248.1"/>
    </source>
</evidence>
<dbReference type="RefSeq" id="YP_001957144.1">
    <property type="nucleotide sequence ID" value="NC_010821.1"/>
</dbReference>
<protein>
    <submittedName>
        <fullName evidence="1">Uncharacterized protein</fullName>
    </submittedName>
</protein>
<dbReference type="Proteomes" id="UP000002421">
    <property type="component" value="Segment"/>
</dbReference>
<organismHost>
    <name type="scientific">Pseudomonas chlororaphis</name>
    <dbReference type="NCBI Taxonomy" id="587753"/>
</organismHost>
<gene>
    <name evidence="1" type="ORF">201phi2-1p425</name>
</gene>